<reference evidence="1" key="2">
    <citation type="submission" date="2020-11" db="EMBL/GenBank/DDBJ databases">
        <authorList>
            <person name="McCartney M.A."/>
            <person name="Auch B."/>
            <person name="Kono T."/>
            <person name="Mallez S."/>
            <person name="Becker A."/>
            <person name="Gohl D.M."/>
            <person name="Silverstein K.A.T."/>
            <person name="Koren S."/>
            <person name="Bechman K.B."/>
            <person name="Herman A."/>
            <person name="Abrahante J.E."/>
            <person name="Garbe J."/>
        </authorList>
    </citation>
    <scope>NUCLEOTIDE SEQUENCE</scope>
    <source>
        <strain evidence="1">Duluth1</strain>
        <tissue evidence="1">Whole animal</tissue>
    </source>
</reference>
<evidence type="ECO:0000313" key="1">
    <source>
        <dbReference type="EMBL" id="KAH3799735.1"/>
    </source>
</evidence>
<gene>
    <name evidence="1" type="ORF">DPMN_153349</name>
</gene>
<name>A0A9D4FJ75_DREPO</name>
<comment type="caution">
    <text evidence="1">The sequence shown here is derived from an EMBL/GenBank/DDBJ whole genome shotgun (WGS) entry which is preliminary data.</text>
</comment>
<organism evidence="1 2">
    <name type="scientific">Dreissena polymorpha</name>
    <name type="common">Zebra mussel</name>
    <name type="synonym">Mytilus polymorpha</name>
    <dbReference type="NCBI Taxonomy" id="45954"/>
    <lineage>
        <taxon>Eukaryota</taxon>
        <taxon>Metazoa</taxon>
        <taxon>Spiralia</taxon>
        <taxon>Lophotrochozoa</taxon>
        <taxon>Mollusca</taxon>
        <taxon>Bivalvia</taxon>
        <taxon>Autobranchia</taxon>
        <taxon>Heteroconchia</taxon>
        <taxon>Euheterodonta</taxon>
        <taxon>Imparidentia</taxon>
        <taxon>Neoheterodontei</taxon>
        <taxon>Myida</taxon>
        <taxon>Dreissenoidea</taxon>
        <taxon>Dreissenidae</taxon>
        <taxon>Dreissena</taxon>
    </lineage>
</organism>
<dbReference type="EMBL" id="JAIWYP010000007">
    <property type="protein sequence ID" value="KAH3799735.1"/>
    <property type="molecule type" value="Genomic_DNA"/>
</dbReference>
<proteinExistence type="predicted"/>
<keyword evidence="2" id="KW-1185">Reference proteome</keyword>
<dbReference type="Proteomes" id="UP000828390">
    <property type="component" value="Unassembled WGS sequence"/>
</dbReference>
<accession>A0A9D4FJ75</accession>
<evidence type="ECO:0000313" key="2">
    <source>
        <dbReference type="Proteomes" id="UP000828390"/>
    </source>
</evidence>
<dbReference type="AlphaFoldDB" id="A0A9D4FJ75"/>
<protein>
    <submittedName>
        <fullName evidence="1">Uncharacterized protein</fullName>
    </submittedName>
</protein>
<sequence length="96" mass="11198">MLWNNPVANIAAFNCFHKQMTPHDISATNRTMMKILDSLDVASSKSLDKKQLANILKDTMDKNQKGNMYKVLFPNRKWEDTFQKHLQEGKNQIKIF</sequence>
<reference evidence="1" key="1">
    <citation type="journal article" date="2019" name="bioRxiv">
        <title>The Genome of the Zebra Mussel, Dreissena polymorpha: A Resource for Invasive Species Research.</title>
        <authorList>
            <person name="McCartney M.A."/>
            <person name="Auch B."/>
            <person name="Kono T."/>
            <person name="Mallez S."/>
            <person name="Zhang Y."/>
            <person name="Obille A."/>
            <person name="Becker A."/>
            <person name="Abrahante J.E."/>
            <person name="Garbe J."/>
            <person name="Badalamenti J.P."/>
            <person name="Herman A."/>
            <person name="Mangelson H."/>
            <person name="Liachko I."/>
            <person name="Sullivan S."/>
            <person name="Sone E.D."/>
            <person name="Koren S."/>
            <person name="Silverstein K.A.T."/>
            <person name="Beckman K.B."/>
            <person name="Gohl D.M."/>
        </authorList>
    </citation>
    <scope>NUCLEOTIDE SEQUENCE</scope>
    <source>
        <strain evidence="1">Duluth1</strain>
        <tissue evidence="1">Whole animal</tissue>
    </source>
</reference>